<dbReference type="PANTHER" id="PTHR23310:SF77">
    <property type="entry name" value="LD25952P"/>
    <property type="match status" value="1"/>
</dbReference>
<feature type="domain" description="ACB" evidence="3">
    <location>
        <begin position="21"/>
        <end position="110"/>
    </location>
</feature>
<sequence length="115" mass="12929">MTGLFLSSLFVVIVCQKRKMAAADFKKAVEYVQNAGDSSNSKLTNDDKLKFYALFKQATVGKCNTAKPSRLSIVNYAKWSAWNKLGNMKRETAKKNYVAALESKMPDWNKPKAKL</sequence>
<dbReference type="AlphaFoldDB" id="A0A7S4L9B2"/>
<dbReference type="PROSITE" id="PS00880">
    <property type="entry name" value="ACB_1"/>
    <property type="match status" value="1"/>
</dbReference>
<dbReference type="Pfam" id="PF00887">
    <property type="entry name" value="ACBP"/>
    <property type="match status" value="1"/>
</dbReference>
<dbReference type="PANTHER" id="PTHR23310">
    <property type="entry name" value="ACYL-COA-BINDING PROTEIN, ACBP"/>
    <property type="match status" value="1"/>
</dbReference>
<evidence type="ECO:0000313" key="4">
    <source>
        <dbReference type="EMBL" id="CAE2319230.1"/>
    </source>
</evidence>
<name>A0A7S4L9B2_9EUKA</name>
<organism evidence="4">
    <name type="scientific">Paramoeba aestuarina</name>
    <dbReference type="NCBI Taxonomy" id="180227"/>
    <lineage>
        <taxon>Eukaryota</taxon>
        <taxon>Amoebozoa</taxon>
        <taxon>Discosea</taxon>
        <taxon>Flabellinia</taxon>
        <taxon>Dactylopodida</taxon>
        <taxon>Paramoebidae</taxon>
        <taxon>Paramoeba</taxon>
    </lineage>
</organism>
<keyword evidence="2" id="KW-0732">Signal</keyword>
<dbReference type="GO" id="GO:0000062">
    <property type="term" value="F:fatty-acyl-CoA binding"/>
    <property type="evidence" value="ECO:0007669"/>
    <property type="project" value="InterPro"/>
</dbReference>
<dbReference type="InterPro" id="IPR000582">
    <property type="entry name" value="Acyl-CoA-binding_protein"/>
</dbReference>
<reference evidence="4" key="1">
    <citation type="submission" date="2021-01" db="EMBL/GenBank/DDBJ databases">
        <authorList>
            <person name="Corre E."/>
            <person name="Pelletier E."/>
            <person name="Niang G."/>
            <person name="Scheremetjew M."/>
            <person name="Finn R."/>
            <person name="Kale V."/>
            <person name="Holt S."/>
            <person name="Cochrane G."/>
            <person name="Meng A."/>
            <person name="Brown T."/>
            <person name="Cohen L."/>
        </authorList>
    </citation>
    <scope>NUCLEOTIDE SEQUENCE</scope>
    <source>
        <strain evidence="4">SoJaBio B1-5/56/2</strain>
    </source>
</reference>
<accession>A0A7S4L9B2</accession>
<dbReference type="SUPFAM" id="SSF47027">
    <property type="entry name" value="Acyl-CoA binding protein"/>
    <property type="match status" value="1"/>
</dbReference>
<feature type="signal peptide" evidence="2">
    <location>
        <begin position="1"/>
        <end position="22"/>
    </location>
</feature>
<gene>
    <name evidence="4" type="ORF">NAES01612_LOCUS17327</name>
</gene>
<dbReference type="GO" id="GO:0006631">
    <property type="term" value="P:fatty acid metabolic process"/>
    <property type="evidence" value="ECO:0007669"/>
    <property type="project" value="TreeGrafter"/>
</dbReference>
<keyword evidence="1" id="KW-0446">Lipid-binding</keyword>
<dbReference type="Gene3D" id="1.20.80.10">
    <property type="match status" value="1"/>
</dbReference>
<dbReference type="InterPro" id="IPR022408">
    <property type="entry name" value="Acyl-CoA-binding_prot_CS"/>
</dbReference>
<protein>
    <recommendedName>
        <fullName evidence="3">ACB domain-containing protein</fullName>
    </recommendedName>
</protein>
<dbReference type="PRINTS" id="PR00689">
    <property type="entry name" value="ACOABINDINGP"/>
</dbReference>
<evidence type="ECO:0000259" key="3">
    <source>
        <dbReference type="PROSITE" id="PS51228"/>
    </source>
</evidence>
<proteinExistence type="predicted"/>
<evidence type="ECO:0000256" key="1">
    <source>
        <dbReference type="ARBA" id="ARBA00023121"/>
    </source>
</evidence>
<dbReference type="InterPro" id="IPR014352">
    <property type="entry name" value="FERM/acyl-CoA-bd_prot_sf"/>
</dbReference>
<feature type="chain" id="PRO_5030571906" description="ACB domain-containing protein" evidence="2">
    <location>
        <begin position="23"/>
        <end position="115"/>
    </location>
</feature>
<dbReference type="GO" id="GO:0005737">
    <property type="term" value="C:cytoplasm"/>
    <property type="evidence" value="ECO:0007669"/>
    <property type="project" value="TreeGrafter"/>
</dbReference>
<dbReference type="InterPro" id="IPR035984">
    <property type="entry name" value="Acyl-CoA-binding_sf"/>
</dbReference>
<dbReference type="PROSITE" id="PS51228">
    <property type="entry name" value="ACB_2"/>
    <property type="match status" value="1"/>
</dbReference>
<dbReference type="EMBL" id="HBKR01026429">
    <property type="protein sequence ID" value="CAE2319230.1"/>
    <property type="molecule type" value="Transcribed_RNA"/>
</dbReference>
<evidence type="ECO:0000256" key="2">
    <source>
        <dbReference type="SAM" id="SignalP"/>
    </source>
</evidence>